<sequence>MASTLRGPTASPVSSPPMKYLLLALLLLTGLPHAFAQTAPTGRVVTTYLDSRLLRGNAGGENPRRRVSVYLPPGYEASPAKRYPVLYYLHGFSWNDSLIFHADGMARLLDAAIAAGQIRPLLVVVPNESTLYLGSFYANSATNGPWADFTARELVSFIDKQYRTLARPGSRGLAGHSMGGNGVLRLALLYPGTWAAAYALSPGLVAPHAEWMADRPSQAVAARAATRAEVLKDFNAVRLLSVARAFSPMPAQKPFGAALLRYPGPDSLARRDAVLRQWAAATPLALLPAHLAALRQLRGLAFDWGAQDQLRHIPITCRQLSTALTAFGVAHSAEEYQGDHGNRVMGPDGRMYQQLLPFFNHHLDFAP</sequence>
<dbReference type="InterPro" id="IPR029058">
    <property type="entry name" value="AB_hydrolase_fold"/>
</dbReference>
<name>A0A328BV80_9BACT</name>
<evidence type="ECO:0000313" key="3">
    <source>
        <dbReference type="Proteomes" id="UP000248553"/>
    </source>
</evidence>
<dbReference type="PANTHER" id="PTHR48098">
    <property type="entry name" value="ENTEROCHELIN ESTERASE-RELATED"/>
    <property type="match status" value="1"/>
</dbReference>
<evidence type="ECO:0000256" key="1">
    <source>
        <dbReference type="SAM" id="SignalP"/>
    </source>
</evidence>
<evidence type="ECO:0000313" key="2">
    <source>
        <dbReference type="EMBL" id="RAK70519.1"/>
    </source>
</evidence>
<dbReference type="AlphaFoldDB" id="A0A328BV80"/>
<dbReference type="SUPFAM" id="SSF53474">
    <property type="entry name" value="alpha/beta-Hydrolases"/>
    <property type="match status" value="1"/>
</dbReference>
<dbReference type="Pfam" id="PF00756">
    <property type="entry name" value="Esterase"/>
    <property type="match status" value="1"/>
</dbReference>
<dbReference type="EMBL" id="QHKM01000001">
    <property type="protein sequence ID" value="RAK70519.1"/>
    <property type="molecule type" value="Genomic_DNA"/>
</dbReference>
<keyword evidence="3" id="KW-1185">Reference proteome</keyword>
<dbReference type="Proteomes" id="UP000248553">
    <property type="component" value="Unassembled WGS sequence"/>
</dbReference>
<protein>
    <submittedName>
        <fullName evidence="2">Esterase family protein</fullName>
    </submittedName>
</protein>
<comment type="caution">
    <text evidence="2">The sequence shown here is derived from an EMBL/GenBank/DDBJ whole genome shotgun (WGS) entry which is preliminary data.</text>
</comment>
<organism evidence="2 3">
    <name type="scientific">Hymenobacter edaphi</name>
    <dbReference type="NCBI Taxonomy" id="2211146"/>
    <lineage>
        <taxon>Bacteria</taxon>
        <taxon>Pseudomonadati</taxon>
        <taxon>Bacteroidota</taxon>
        <taxon>Cytophagia</taxon>
        <taxon>Cytophagales</taxon>
        <taxon>Hymenobacteraceae</taxon>
        <taxon>Hymenobacter</taxon>
    </lineage>
</organism>
<keyword evidence="1" id="KW-0732">Signal</keyword>
<feature type="signal peptide" evidence="1">
    <location>
        <begin position="1"/>
        <end position="36"/>
    </location>
</feature>
<dbReference type="OrthoDB" id="9784036at2"/>
<dbReference type="InterPro" id="IPR000801">
    <property type="entry name" value="Esterase-like"/>
</dbReference>
<gene>
    <name evidence="2" type="ORF">DLM85_06705</name>
</gene>
<accession>A0A328BV80</accession>
<dbReference type="Gene3D" id="3.40.50.1820">
    <property type="entry name" value="alpha/beta hydrolase"/>
    <property type="match status" value="1"/>
</dbReference>
<feature type="chain" id="PRO_5016278827" evidence="1">
    <location>
        <begin position="37"/>
        <end position="367"/>
    </location>
</feature>
<dbReference type="InterPro" id="IPR050583">
    <property type="entry name" value="Mycobacterial_A85_antigen"/>
</dbReference>
<proteinExistence type="predicted"/>
<reference evidence="3" key="1">
    <citation type="submission" date="2018-05" db="EMBL/GenBank/DDBJ databases">
        <authorList>
            <person name="Nie L."/>
        </authorList>
    </citation>
    <scope>NUCLEOTIDE SEQUENCE [LARGE SCALE GENOMIC DNA]</scope>
    <source>
        <strain evidence="3">NL</strain>
    </source>
</reference>